<comment type="caution">
    <text evidence="2">The sequence shown here is derived from an EMBL/GenBank/DDBJ whole genome shotgun (WGS) entry which is preliminary data.</text>
</comment>
<proteinExistence type="predicted"/>
<reference evidence="2 3" key="1">
    <citation type="journal article" date="2018" name="Front. Plant Sci.">
        <title>Red Clover (Trifolium pratense) and Zigzag Clover (T. medium) - A Picture of Genomic Similarities and Differences.</title>
        <authorList>
            <person name="Dluhosova J."/>
            <person name="Istvanek J."/>
            <person name="Nedelnik J."/>
            <person name="Repkova J."/>
        </authorList>
    </citation>
    <scope>NUCLEOTIDE SEQUENCE [LARGE SCALE GENOMIC DNA]</scope>
    <source>
        <strain evidence="3">cv. 10/8</strain>
        <tissue evidence="2">Leaf</tissue>
    </source>
</reference>
<keyword evidence="3" id="KW-1185">Reference proteome</keyword>
<evidence type="ECO:0000313" key="3">
    <source>
        <dbReference type="Proteomes" id="UP000265520"/>
    </source>
</evidence>
<dbReference type="AlphaFoldDB" id="A0A392PAJ5"/>
<name>A0A392PAJ5_9FABA</name>
<accession>A0A392PAJ5</accession>
<feature type="region of interest" description="Disordered" evidence="1">
    <location>
        <begin position="1"/>
        <end position="24"/>
    </location>
</feature>
<organism evidence="2 3">
    <name type="scientific">Trifolium medium</name>
    <dbReference type="NCBI Taxonomy" id="97028"/>
    <lineage>
        <taxon>Eukaryota</taxon>
        <taxon>Viridiplantae</taxon>
        <taxon>Streptophyta</taxon>
        <taxon>Embryophyta</taxon>
        <taxon>Tracheophyta</taxon>
        <taxon>Spermatophyta</taxon>
        <taxon>Magnoliopsida</taxon>
        <taxon>eudicotyledons</taxon>
        <taxon>Gunneridae</taxon>
        <taxon>Pentapetalae</taxon>
        <taxon>rosids</taxon>
        <taxon>fabids</taxon>
        <taxon>Fabales</taxon>
        <taxon>Fabaceae</taxon>
        <taxon>Papilionoideae</taxon>
        <taxon>50 kb inversion clade</taxon>
        <taxon>NPAAA clade</taxon>
        <taxon>Hologalegina</taxon>
        <taxon>IRL clade</taxon>
        <taxon>Trifolieae</taxon>
        <taxon>Trifolium</taxon>
    </lineage>
</organism>
<evidence type="ECO:0000256" key="1">
    <source>
        <dbReference type="SAM" id="MobiDB-lite"/>
    </source>
</evidence>
<dbReference type="Proteomes" id="UP000265520">
    <property type="component" value="Unassembled WGS sequence"/>
</dbReference>
<dbReference type="EMBL" id="LXQA010067135">
    <property type="protein sequence ID" value="MCI07915.1"/>
    <property type="molecule type" value="Genomic_DNA"/>
</dbReference>
<feature type="compositionally biased region" description="Polar residues" evidence="1">
    <location>
        <begin position="1"/>
        <end position="12"/>
    </location>
</feature>
<sequence length="98" mass="10857">MTTDPNNSSTIGITPPLPPAPTYTQTHPALTVPNITNFIKITLSMEKGTYNTWSELFKIHAQVFQVIDHIIPSTEPSATPSLETTDPSLWRRLDVVVL</sequence>
<protein>
    <submittedName>
        <fullName evidence="2">Retrovirus-related pol polyprotein from transposon TNT 1-94</fullName>
    </submittedName>
</protein>
<evidence type="ECO:0000313" key="2">
    <source>
        <dbReference type="EMBL" id="MCI07915.1"/>
    </source>
</evidence>